<dbReference type="Pfam" id="PF07022">
    <property type="entry name" value="Phage_CI_repr"/>
    <property type="match status" value="1"/>
</dbReference>
<dbReference type="STRING" id="288004.AL038_11585"/>
<protein>
    <recommendedName>
        <fullName evidence="2">Bacteriophage CI repressor N-terminal domain-containing protein</fullName>
    </recommendedName>
</protein>
<keyword evidence="4" id="KW-1185">Reference proteome</keyword>
<dbReference type="GO" id="GO:0045892">
    <property type="term" value="P:negative regulation of DNA-templated transcription"/>
    <property type="evidence" value="ECO:0007669"/>
    <property type="project" value="InterPro"/>
</dbReference>
<sequence length="132" mass="15265">MSISAKDVLDRLAKLANSKTDKELADYVGISSSNISTWRSRDTIPYDACLKISERDGISIDWLLTGKGSIYKVDYSIDSVKEEQTVLELYRALSMERRHEILSILREKKSMEELLRRMVELERLVEHDRKTA</sequence>
<proteinExistence type="predicted"/>
<dbReference type="InterPro" id="IPR010744">
    <property type="entry name" value="Phage_CI_N"/>
</dbReference>
<dbReference type="AlphaFoldDB" id="A0A2N9YG33"/>
<accession>A0A2N9YG33</accession>
<dbReference type="EMBL" id="CP018889">
    <property type="protein sequence ID" value="AUI69460.1"/>
    <property type="molecule type" value="Genomic_DNA"/>
</dbReference>
<organism evidence="3 4">
    <name type="scientific">Beggiatoa leptomitoformis</name>
    <dbReference type="NCBI Taxonomy" id="288004"/>
    <lineage>
        <taxon>Bacteria</taxon>
        <taxon>Pseudomonadati</taxon>
        <taxon>Pseudomonadota</taxon>
        <taxon>Gammaproteobacteria</taxon>
        <taxon>Thiotrichales</taxon>
        <taxon>Thiotrichaceae</taxon>
        <taxon>Beggiatoa</taxon>
    </lineage>
</organism>
<dbReference type="KEGG" id="blep:AL038_11585"/>
<feature type="coiled-coil region" evidence="1">
    <location>
        <begin position="104"/>
        <end position="131"/>
    </location>
</feature>
<reference evidence="4" key="1">
    <citation type="submission" date="2016-12" db="EMBL/GenBank/DDBJ databases">
        <title>Complete Genome Sequence of Beggiatoa leptomitiformis D-401.</title>
        <authorList>
            <person name="Fomenkov A."/>
            <person name="Vincze T."/>
            <person name="Grabovich M."/>
            <person name="Anton B.P."/>
            <person name="Dubinina G."/>
            <person name="Orlova M."/>
            <person name="Belousova E."/>
            <person name="Roberts R.J."/>
        </authorList>
    </citation>
    <scope>NUCLEOTIDE SEQUENCE [LARGE SCALE GENOMIC DNA]</scope>
    <source>
        <strain evidence="4">D-401</strain>
    </source>
</reference>
<gene>
    <name evidence="3" type="ORF">BLE401_12690</name>
</gene>
<dbReference type="RefSeq" id="WP_062153006.1">
    <property type="nucleotide sequence ID" value="NZ_CP012373.2"/>
</dbReference>
<dbReference type="OrthoDB" id="7012374at2"/>
<evidence type="ECO:0000313" key="4">
    <source>
        <dbReference type="Proteomes" id="UP000234271"/>
    </source>
</evidence>
<dbReference type="Proteomes" id="UP000234271">
    <property type="component" value="Chromosome"/>
</dbReference>
<evidence type="ECO:0000256" key="1">
    <source>
        <dbReference type="SAM" id="Coils"/>
    </source>
</evidence>
<evidence type="ECO:0000259" key="2">
    <source>
        <dbReference type="Pfam" id="PF07022"/>
    </source>
</evidence>
<feature type="domain" description="Bacteriophage CI repressor N-terminal" evidence="2">
    <location>
        <begin position="7"/>
        <end position="71"/>
    </location>
</feature>
<name>A0A2N9YG33_9GAMM</name>
<dbReference type="Gene3D" id="1.10.260.40">
    <property type="entry name" value="lambda repressor-like DNA-binding domains"/>
    <property type="match status" value="1"/>
</dbReference>
<evidence type="ECO:0000313" key="3">
    <source>
        <dbReference type="EMBL" id="AUI69460.1"/>
    </source>
</evidence>
<keyword evidence="1" id="KW-0175">Coiled coil</keyword>
<dbReference type="GO" id="GO:0003677">
    <property type="term" value="F:DNA binding"/>
    <property type="evidence" value="ECO:0007669"/>
    <property type="project" value="InterPro"/>
</dbReference>
<dbReference type="InterPro" id="IPR010982">
    <property type="entry name" value="Lambda_DNA-bd_dom_sf"/>
</dbReference>
<dbReference type="SUPFAM" id="SSF47413">
    <property type="entry name" value="lambda repressor-like DNA-binding domains"/>
    <property type="match status" value="1"/>
</dbReference>